<dbReference type="AlphaFoldDB" id="A0A2H1EHM9"/>
<organism evidence="1 2">
    <name type="scientific">Nitrosotalea sinensis</name>
    <dbReference type="NCBI Taxonomy" id="1499975"/>
    <lineage>
        <taxon>Archaea</taxon>
        <taxon>Nitrososphaerota</taxon>
        <taxon>Nitrososphaeria</taxon>
        <taxon>Nitrosotaleales</taxon>
        <taxon>Nitrosotaleaceae</taxon>
        <taxon>Nitrosotalea</taxon>
    </lineage>
</organism>
<sequence length="127" mass="14973">MDSETFGVEQGYGEQAIEWMNEEAKKMGWKFEARLYNQEIKTRNFGTFEMFSLIGDPKAARELTMRASKRFKIKVIEGGYKTRKFLMRFAKNEYGVVKKGDRVIGQIEFESSRLAHGDWKITKEERR</sequence>
<accession>A0A2H1EHM9</accession>
<name>A0A2H1EHM9_9ARCH</name>
<proteinExistence type="predicted"/>
<dbReference type="EMBL" id="FRFC01000004">
    <property type="protein sequence ID" value="SHO46327.1"/>
    <property type="molecule type" value="Genomic_DNA"/>
</dbReference>
<evidence type="ECO:0000313" key="2">
    <source>
        <dbReference type="Proteomes" id="UP000232412"/>
    </source>
</evidence>
<reference evidence="2" key="1">
    <citation type="submission" date="2016-12" db="EMBL/GenBank/DDBJ databases">
        <authorList>
            <person name="Herbold C."/>
        </authorList>
    </citation>
    <scope>NUCLEOTIDE SEQUENCE [LARGE SCALE GENOMIC DNA]</scope>
</reference>
<dbReference type="RefSeq" id="WP_320410675.1">
    <property type="nucleotide sequence ID" value="NZ_FRFC01000004.1"/>
</dbReference>
<protein>
    <submittedName>
        <fullName evidence="1">Uncharacterized protein</fullName>
    </submittedName>
</protein>
<evidence type="ECO:0000313" key="1">
    <source>
        <dbReference type="EMBL" id="SHO46327.1"/>
    </source>
</evidence>
<gene>
    <name evidence="1" type="ORF">NSIN_30069</name>
</gene>
<keyword evidence="2" id="KW-1185">Reference proteome</keyword>
<dbReference type="Proteomes" id="UP000232412">
    <property type="component" value="Unassembled WGS sequence"/>
</dbReference>